<dbReference type="EMBL" id="JAUTWS010000002">
    <property type="protein sequence ID" value="MDO9707308.1"/>
    <property type="molecule type" value="Genomic_DNA"/>
</dbReference>
<proteinExistence type="predicted"/>
<evidence type="ECO:0000259" key="1">
    <source>
        <dbReference type="Pfam" id="PF13670"/>
    </source>
</evidence>
<sequence length="97" mass="11045">MEASRRRLILPLSLGLLVVVGAPILAWRAGAERGGTVEDRARVEAALRRLGYVRWDEIEMEDGAWEVDDARDAEGREWDLKLRADTLEVISRERDDD</sequence>
<gene>
    <name evidence="2" type="ORF">Q7A36_03055</name>
</gene>
<protein>
    <submittedName>
        <fullName evidence="2">PepSY domain-containing protein</fullName>
    </submittedName>
</protein>
<dbReference type="InterPro" id="IPR025711">
    <property type="entry name" value="PepSY"/>
</dbReference>
<evidence type="ECO:0000313" key="3">
    <source>
        <dbReference type="Proteomes" id="UP001243009"/>
    </source>
</evidence>
<feature type="domain" description="PepSY" evidence="1">
    <location>
        <begin position="16"/>
        <end position="93"/>
    </location>
</feature>
<dbReference type="Proteomes" id="UP001243009">
    <property type="component" value="Unassembled WGS sequence"/>
</dbReference>
<keyword evidence="3" id="KW-1185">Reference proteome</keyword>
<dbReference type="Pfam" id="PF13670">
    <property type="entry name" value="PepSY_2"/>
    <property type="match status" value="1"/>
</dbReference>
<evidence type="ECO:0000313" key="2">
    <source>
        <dbReference type="EMBL" id="MDO9707308.1"/>
    </source>
</evidence>
<organism evidence="2 3">
    <name type="scientific">Paracraurococcus lichenis</name>
    <dbReference type="NCBI Taxonomy" id="3064888"/>
    <lineage>
        <taxon>Bacteria</taxon>
        <taxon>Pseudomonadati</taxon>
        <taxon>Pseudomonadota</taxon>
        <taxon>Alphaproteobacteria</taxon>
        <taxon>Acetobacterales</taxon>
        <taxon>Roseomonadaceae</taxon>
        <taxon>Paracraurococcus</taxon>
    </lineage>
</organism>
<accession>A0ABT9DTV0</accession>
<dbReference type="RefSeq" id="WP_305102173.1">
    <property type="nucleotide sequence ID" value="NZ_JAUTWS010000002.1"/>
</dbReference>
<name>A0ABT9DTV0_9PROT</name>
<reference evidence="2 3" key="1">
    <citation type="submission" date="2023-08" db="EMBL/GenBank/DDBJ databases">
        <title>The draft genome sequence of Paracraurococcus sp. LOR1-02.</title>
        <authorList>
            <person name="Kingkaew E."/>
            <person name="Tanasupawat S."/>
        </authorList>
    </citation>
    <scope>NUCLEOTIDE SEQUENCE [LARGE SCALE GENOMIC DNA]</scope>
    <source>
        <strain evidence="2 3">LOR1-02</strain>
    </source>
</reference>
<comment type="caution">
    <text evidence="2">The sequence shown here is derived from an EMBL/GenBank/DDBJ whole genome shotgun (WGS) entry which is preliminary data.</text>
</comment>